<dbReference type="Proteomes" id="UP000105007">
    <property type="component" value="Segment"/>
</dbReference>
<dbReference type="KEGG" id="vg:25392203"/>
<dbReference type="RefSeq" id="YP_009162408.1">
    <property type="nucleotide sequence ID" value="NC_027707.1"/>
</dbReference>
<evidence type="ECO:0000313" key="2">
    <source>
        <dbReference type="Proteomes" id="UP000105007"/>
    </source>
</evidence>
<proteinExistence type="predicted"/>
<organism evidence="1 2">
    <name type="scientific">Salmon gill poxvirus</name>
    <dbReference type="NCBI Taxonomy" id="1680908"/>
    <lineage>
        <taxon>Viruses</taxon>
        <taxon>Varidnaviria</taxon>
        <taxon>Bamfordvirae</taxon>
        <taxon>Nucleocytoviricota</taxon>
        <taxon>Pokkesviricetes</taxon>
        <taxon>Chitovirales</taxon>
        <taxon>Poxviridae</taxon>
        <taxon>Chordopoxvirinae</taxon>
        <taxon>Salmonpoxvirus</taxon>
        <taxon>Salmonpoxvirus gillpox</taxon>
        <taxon>Salmon gillpox virus</taxon>
    </lineage>
</organism>
<dbReference type="GeneID" id="25392203"/>
<accession>A0A0H4Y0Y3</accession>
<sequence>MDEYISINFMNVFDSIHSMLSTQNTTEDVVDINTEHPDLLYYGTPSKINTVLTVNHFLSKSFLSNFLHDTGAWKTVGNKPLIPSTLESLQDQITSSLFTVYCETKKSQYDYLLEFTEEMMSSDNINVKIFACWLRTHPNMTEILNILFTEIFYIVNTADTKTGKLIDLNISRPNRSKFNYLPLPETYAILNKDRLLSRYFLYYWNNISIEILMKIWNEFLQQNEEKNNPFIILMKEMKLVFGSGLVDLTKKTILSELTFSKTYFAYYVLTLYNISKTDEKVRSKIFDIWR</sequence>
<reference evidence="1 2" key="1">
    <citation type="journal article" date="2015" name="J. Virol.">
        <title>Salmon gill poxvirus, the deepest representative of the Chordopoxvirinae.</title>
        <authorList>
            <person name="Gjessing M.C."/>
            <person name="Yutin N."/>
            <person name="Tengs T."/>
            <person name="Senkevich T."/>
            <person name="Koonin E.V."/>
            <person name="Ronning H.P."/>
            <person name="Alarson M."/>
            <person name="Ylving S."/>
            <person name="Lie K.-I."/>
            <person name="Saure B."/>
            <person name="Tran L."/>
            <person name="Moss B."/>
            <person name="Dale O.B."/>
        </authorList>
    </citation>
    <scope>NUCLEOTIDE SEQUENCE [LARGE SCALE GENOMIC DNA]</scope>
    <source>
        <strain evidence="1">2012-04-F277-L3G</strain>
    </source>
</reference>
<gene>
    <name evidence="1" type="ORF">SGPV036</name>
</gene>
<evidence type="ECO:0000313" key="1">
    <source>
        <dbReference type="EMBL" id="AKR04160.1"/>
    </source>
</evidence>
<protein>
    <submittedName>
        <fullName evidence="1">Uncharacterized protein</fullName>
    </submittedName>
</protein>
<keyword evidence="2" id="KW-1185">Reference proteome</keyword>
<name>A0A0H4Y0Y3_9POXV</name>
<dbReference type="EMBL" id="KT159937">
    <property type="protein sequence ID" value="AKR04160.1"/>
    <property type="molecule type" value="Genomic_DNA"/>
</dbReference>